<dbReference type="Pfam" id="PF13516">
    <property type="entry name" value="LRR_6"/>
    <property type="match status" value="1"/>
</dbReference>
<comment type="caution">
    <text evidence="1">The sequence shown here is derived from an EMBL/GenBank/DDBJ whole genome shotgun (WGS) entry which is preliminary data.</text>
</comment>
<dbReference type="Proteomes" id="UP000674143">
    <property type="component" value="Unassembled WGS sequence"/>
</dbReference>
<protein>
    <recommendedName>
        <fullName evidence="3">Leucine-rich repeat protein</fullName>
    </recommendedName>
</protein>
<sequence length="528" mass="59273">MEAFRSVRLTCHTTLAPSIAKEESGQVLRVFNAPRRCAGLEVGNPVLCAHRSAAVQKRPPLSPIDFDPLLCIGKMTTEMMTNRDAERIAYPMHTHAASFEQLLTALLKKLRHTVKTVSWNSPQERPEWHSDLRFYGPWWLVVRSEHHLKGNYGSPLSILERRASSFSTAMVKYTADALPPGDLLFKIHEGKPENQYAPLLVERSFEAENQLFADIARRLGGKTFQLNLFHISGVFVGPDRMQVLIFDGFRRLCTAVAAARAAVSAVQPDYLDDEDSLLSTLSFSCCHIGAAGLLILLVGIVFLSVHYNRYVHSLDLSYNDLTASSLWCLTQTMPFTQIRRLSLRGNFLCSNDASTLRELLLEGCSREVEELDLSYTSLSAEQVRALIDCLPRLLSLRVLLLEEVSIPSVLWPAFARVVERMHLWRVELCAEPPSSSMAGYAKTIREICRCNRQRAVEGGSSSEVARWGASTFFGIKDSSFFRAFFHLSRLRGNLASERAATALPDRYVAFTDNDPSLQLLDARNHLRP</sequence>
<dbReference type="RefSeq" id="XP_067059773.1">
    <property type="nucleotide sequence ID" value="XM_067203123.1"/>
</dbReference>
<dbReference type="KEGG" id="loi:92357057"/>
<proteinExistence type="predicted"/>
<dbReference type="InterPro" id="IPR032675">
    <property type="entry name" value="LRR_dom_sf"/>
</dbReference>
<dbReference type="EMBL" id="JAFHLR010000034">
    <property type="protein sequence ID" value="KAG5467971.1"/>
    <property type="molecule type" value="Genomic_DNA"/>
</dbReference>
<evidence type="ECO:0000313" key="2">
    <source>
        <dbReference type="Proteomes" id="UP000674143"/>
    </source>
</evidence>
<dbReference type="GeneID" id="92357057"/>
<evidence type="ECO:0008006" key="3">
    <source>
        <dbReference type="Google" id="ProtNLM"/>
    </source>
</evidence>
<keyword evidence="2" id="KW-1185">Reference proteome</keyword>
<dbReference type="SMR" id="A0A836G4R3"/>
<dbReference type="AlphaFoldDB" id="A0A836G4R3"/>
<organism evidence="1 2">
    <name type="scientific">Leishmania orientalis</name>
    <dbReference type="NCBI Taxonomy" id="2249476"/>
    <lineage>
        <taxon>Eukaryota</taxon>
        <taxon>Discoba</taxon>
        <taxon>Euglenozoa</taxon>
        <taxon>Kinetoplastea</taxon>
        <taxon>Metakinetoplastina</taxon>
        <taxon>Trypanosomatida</taxon>
        <taxon>Trypanosomatidae</taxon>
        <taxon>Leishmaniinae</taxon>
        <taxon>Leishmania</taxon>
    </lineage>
</organism>
<accession>A0A836G4R3</accession>
<evidence type="ECO:0000313" key="1">
    <source>
        <dbReference type="EMBL" id="KAG5467971.1"/>
    </source>
</evidence>
<reference evidence="2" key="2">
    <citation type="journal article" date="2021" name="Sci. Data">
        <title>Chromosome-scale genome sequencing, assembly and annotation of six genomes from subfamily Leishmaniinae.</title>
        <authorList>
            <person name="Almutairi H."/>
            <person name="Urbaniak M.D."/>
            <person name="Bates M.D."/>
            <person name="Jariyapan N."/>
            <person name="Kwakye-Nuako G."/>
            <person name="Thomaz Soccol V."/>
            <person name="Al-Salem W.S."/>
            <person name="Dillon R.J."/>
            <person name="Bates P.A."/>
            <person name="Gatherer D."/>
        </authorList>
    </citation>
    <scope>NUCLEOTIDE SEQUENCE [LARGE SCALE GENOMIC DNA]</scope>
</reference>
<dbReference type="SUPFAM" id="SSF52047">
    <property type="entry name" value="RNI-like"/>
    <property type="match status" value="1"/>
</dbReference>
<dbReference type="InterPro" id="IPR001611">
    <property type="entry name" value="Leu-rich_rpt"/>
</dbReference>
<gene>
    <name evidence="1" type="ORF">LSCM4_01058</name>
</gene>
<reference evidence="2" key="1">
    <citation type="journal article" date="2021" name="Microbiol. Resour. Announc.">
        <title>LGAAP: Leishmaniinae Genome Assembly and Annotation Pipeline.</title>
        <authorList>
            <person name="Almutairi H."/>
            <person name="Urbaniak M.D."/>
            <person name="Bates M.D."/>
            <person name="Jariyapan N."/>
            <person name="Kwakye-Nuako G."/>
            <person name="Thomaz-Soccol V."/>
            <person name="Al-Salem W.S."/>
            <person name="Dillon R.J."/>
            <person name="Bates P.A."/>
            <person name="Gatherer D."/>
        </authorList>
    </citation>
    <scope>NUCLEOTIDE SEQUENCE [LARGE SCALE GENOMIC DNA]</scope>
</reference>
<dbReference type="Gene3D" id="3.80.10.10">
    <property type="entry name" value="Ribonuclease Inhibitor"/>
    <property type="match status" value="1"/>
</dbReference>
<name>A0A836G4R3_9TRYP</name>